<sequence length="141" mass="15971">MQETVKAAASYFYANRSAFDAGRLRFQGFAAETQISNEIVGTDMRTTKFNMKDFGLRLRKLRQACGLTQEEFCDVIGISDTHYRKIEAGTRTGSLELIVEMAEYFHVSLDYLLLGETESNSKAKRDILAVIESLTRIAREL</sequence>
<dbReference type="PANTHER" id="PTHR46558">
    <property type="entry name" value="TRACRIPTIONAL REGULATORY PROTEIN-RELATED-RELATED"/>
    <property type="match status" value="1"/>
</dbReference>
<dbReference type="CDD" id="cd00093">
    <property type="entry name" value="HTH_XRE"/>
    <property type="match status" value="1"/>
</dbReference>
<dbReference type="AlphaFoldDB" id="A0A7W8D118"/>
<dbReference type="PROSITE" id="PS50943">
    <property type="entry name" value="HTH_CROC1"/>
    <property type="match status" value="1"/>
</dbReference>
<protein>
    <submittedName>
        <fullName evidence="3">DNA-binding XRE family transcriptional regulator</fullName>
    </submittedName>
</protein>
<dbReference type="RefSeq" id="WP_183373729.1">
    <property type="nucleotide sequence ID" value="NZ_JACHHD010000001.1"/>
</dbReference>
<dbReference type="EMBL" id="JACHHD010000001">
    <property type="protein sequence ID" value="MBB5184037.1"/>
    <property type="molecule type" value="Genomic_DNA"/>
</dbReference>
<reference evidence="3 4" key="1">
    <citation type="submission" date="2020-08" db="EMBL/GenBank/DDBJ databases">
        <title>Genomic Encyclopedia of Type Strains, Phase IV (KMG-IV): sequencing the most valuable type-strain genomes for metagenomic binning, comparative biology and taxonomic classification.</title>
        <authorList>
            <person name="Goeker M."/>
        </authorList>
    </citation>
    <scope>NUCLEOTIDE SEQUENCE [LARGE SCALE GENOMIC DNA]</scope>
    <source>
        <strain evidence="3 4">DSM 26963</strain>
    </source>
</reference>
<dbReference type="InterPro" id="IPR001387">
    <property type="entry name" value="Cro/C1-type_HTH"/>
</dbReference>
<organism evidence="3 4">
    <name type="scientific">Faecalicoccus acidiformans</name>
    <dbReference type="NCBI Taxonomy" id="915173"/>
    <lineage>
        <taxon>Bacteria</taxon>
        <taxon>Bacillati</taxon>
        <taxon>Bacillota</taxon>
        <taxon>Erysipelotrichia</taxon>
        <taxon>Erysipelotrichales</taxon>
        <taxon>Erysipelotrichaceae</taxon>
        <taxon>Faecalicoccus</taxon>
    </lineage>
</organism>
<evidence type="ECO:0000256" key="1">
    <source>
        <dbReference type="ARBA" id="ARBA00023125"/>
    </source>
</evidence>
<feature type="domain" description="HTH cro/C1-type" evidence="2">
    <location>
        <begin position="58"/>
        <end position="112"/>
    </location>
</feature>
<evidence type="ECO:0000259" key="2">
    <source>
        <dbReference type="PROSITE" id="PS50943"/>
    </source>
</evidence>
<dbReference type="InterPro" id="IPR010982">
    <property type="entry name" value="Lambda_DNA-bd_dom_sf"/>
</dbReference>
<evidence type="ECO:0000313" key="4">
    <source>
        <dbReference type="Proteomes" id="UP000521313"/>
    </source>
</evidence>
<evidence type="ECO:0000313" key="3">
    <source>
        <dbReference type="EMBL" id="MBB5184037.1"/>
    </source>
</evidence>
<dbReference type="PANTHER" id="PTHR46558:SF11">
    <property type="entry name" value="HTH-TYPE TRANSCRIPTIONAL REGULATOR XRE"/>
    <property type="match status" value="1"/>
</dbReference>
<proteinExistence type="predicted"/>
<comment type="caution">
    <text evidence="3">The sequence shown here is derived from an EMBL/GenBank/DDBJ whole genome shotgun (WGS) entry which is preliminary data.</text>
</comment>
<dbReference type="SMART" id="SM00530">
    <property type="entry name" value="HTH_XRE"/>
    <property type="match status" value="1"/>
</dbReference>
<dbReference type="Gene3D" id="1.10.260.40">
    <property type="entry name" value="lambda repressor-like DNA-binding domains"/>
    <property type="match status" value="1"/>
</dbReference>
<name>A0A7W8D118_9FIRM</name>
<dbReference type="Proteomes" id="UP000521313">
    <property type="component" value="Unassembled WGS sequence"/>
</dbReference>
<dbReference type="SUPFAM" id="SSF47413">
    <property type="entry name" value="lambda repressor-like DNA-binding domains"/>
    <property type="match status" value="1"/>
</dbReference>
<gene>
    <name evidence="3" type="ORF">HNQ43_000070</name>
</gene>
<dbReference type="Pfam" id="PF01381">
    <property type="entry name" value="HTH_3"/>
    <property type="match status" value="1"/>
</dbReference>
<dbReference type="GO" id="GO:0003677">
    <property type="term" value="F:DNA binding"/>
    <property type="evidence" value="ECO:0007669"/>
    <property type="project" value="UniProtKB-KW"/>
</dbReference>
<accession>A0A7W8D118</accession>
<keyword evidence="1 3" id="KW-0238">DNA-binding</keyword>